<evidence type="ECO:0000256" key="1">
    <source>
        <dbReference type="SAM" id="MobiDB-lite"/>
    </source>
</evidence>
<proteinExistence type="predicted"/>
<reference evidence="2 3" key="1">
    <citation type="submission" date="2021-06" db="EMBL/GenBank/DDBJ databases">
        <authorList>
            <person name="Palmer J.M."/>
        </authorList>
    </citation>
    <scope>NUCLEOTIDE SEQUENCE [LARGE SCALE GENOMIC DNA]</scope>
    <source>
        <strain evidence="2 3">MEX-2019</strain>
        <tissue evidence="2">Muscle</tissue>
    </source>
</reference>
<comment type="caution">
    <text evidence="2">The sequence shown here is derived from an EMBL/GenBank/DDBJ whole genome shotgun (WGS) entry which is preliminary data.</text>
</comment>
<dbReference type="AlphaFoldDB" id="A0AAV9RXN1"/>
<dbReference type="Proteomes" id="UP001311232">
    <property type="component" value="Unassembled WGS sequence"/>
</dbReference>
<feature type="region of interest" description="Disordered" evidence="1">
    <location>
        <begin position="84"/>
        <end position="109"/>
    </location>
</feature>
<evidence type="ECO:0000313" key="3">
    <source>
        <dbReference type="Proteomes" id="UP001311232"/>
    </source>
</evidence>
<protein>
    <submittedName>
        <fullName evidence="2">Uncharacterized protein</fullName>
    </submittedName>
</protein>
<sequence>MENKVLNSLHSSSDLCPIFPPGYFLSYDPNMQQQVQVQLLFLINLQRSISSSSSPRVSVDVCPTSSTSAAPSCPPSFLHSACSPPTAAAAAPPPRTQTGYKSSPPPCSDFSPRSVFSTLWRKEKLLHAKEKGGEKGGGRRKQRCHLSLWGTQQRGFVGIISEPRNAPLPQRPCSLLFSITLSFTKLLNSLCLIQETCFITAGFYAAALGQSVSQF</sequence>
<accession>A0AAV9RXN1</accession>
<dbReference type="EMBL" id="JAHHUM010001197">
    <property type="protein sequence ID" value="KAK5613645.1"/>
    <property type="molecule type" value="Genomic_DNA"/>
</dbReference>
<keyword evidence="3" id="KW-1185">Reference proteome</keyword>
<gene>
    <name evidence="2" type="ORF">CRENBAI_018274</name>
</gene>
<organism evidence="2 3">
    <name type="scientific">Crenichthys baileyi</name>
    <name type="common">White River springfish</name>
    <dbReference type="NCBI Taxonomy" id="28760"/>
    <lineage>
        <taxon>Eukaryota</taxon>
        <taxon>Metazoa</taxon>
        <taxon>Chordata</taxon>
        <taxon>Craniata</taxon>
        <taxon>Vertebrata</taxon>
        <taxon>Euteleostomi</taxon>
        <taxon>Actinopterygii</taxon>
        <taxon>Neopterygii</taxon>
        <taxon>Teleostei</taxon>
        <taxon>Neoteleostei</taxon>
        <taxon>Acanthomorphata</taxon>
        <taxon>Ovalentaria</taxon>
        <taxon>Atherinomorphae</taxon>
        <taxon>Cyprinodontiformes</taxon>
        <taxon>Goodeidae</taxon>
        <taxon>Crenichthys</taxon>
    </lineage>
</organism>
<name>A0AAV9RXN1_9TELE</name>
<evidence type="ECO:0000313" key="2">
    <source>
        <dbReference type="EMBL" id="KAK5613645.1"/>
    </source>
</evidence>